<dbReference type="InterPro" id="IPR013196">
    <property type="entry name" value="HTH_11"/>
</dbReference>
<dbReference type="RefSeq" id="WP_250223932.1">
    <property type="nucleotide sequence ID" value="NZ_JAMFTR010000002.1"/>
</dbReference>
<dbReference type="Gene3D" id="1.10.10.10">
    <property type="entry name" value="Winged helix-like DNA-binding domain superfamily/Winged helix DNA-binding domain"/>
    <property type="match status" value="1"/>
</dbReference>
<proteinExistence type="predicted"/>
<name>A0ABT0T7Q0_9CORY</name>
<feature type="domain" description="HTH deoR-type" evidence="3">
    <location>
        <begin position="17"/>
        <end position="76"/>
    </location>
</feature>
<keyword evidence="2" id="KW-0804">Transcription</keyword>
<sequence length="336" mass="37452">MSYSGKYCGSSDNYGMRSARLLSMLLLLQTRGRATAAELASHFEVSQRTILRDVDALSAAGIPVYTEQGMHGGIVLDRRARLNASRLDPTEIQLMRILGVGADSLAHLGFGQDIALLQKKMNAVSFSKASDTHNLEEKVLLDSSGWFSNETQNDLEELLEAVRKEARIEVSYRRSGDKKQQRAVADPYGLVHKGRSWYLVVDIDGEPRMLAVSRLETFRVLGQAAQLRPGQSLARVWAQLVEQLEEDMPVRITALLRATRLDMASRILGSRLIHYEPVDENFVRIVVGYADIQGVRQLLQFGDHIWVTDPPEAVKITADLANELVKRHSGTTNPES</sequence>
<protein>
    <submittedName>
        <fullName evidence="4">WYL domain-containing protein</fullName>
    </submittedName>
</protein>
<accession>A0ABT0T7Q0</accession>
<dbReference type="Proteomes" id="UP001203579">
    <property type="component" value="Unassembled WGS sequence"/>
</dbReference>
<gene>
    <name evidence="4" type="ORF">M5J06_03005</name>
</gene>
<dbReference type="InterPro" id="IPR051534">
    <property type="entry name" value="CBASS_pafABC_assoc_protein"/>
</dbReference>
<dbReference type="InterPro" id="IPR001034">
    <property type="entry name" value="DeoR_HTH"/>
</dbReference>
<evidence type="ECO:0000256" key="1">
    <source>
        <dbReference type="ARBA" id="ARBA00023015"/>
    </source>
</evidence>
<dbReference type="InterPro" id="IPR028349">
    <property type="entry name" value="PafC-like"/>
</dbReference>
<evidence type="ECO:0000256" key="2">
    <source>
        <dbReference type="ARBA" id="ARBA00023163"/>
    </source>
</evidence>
<dbReference type="SUPFAM" id="SSF46785">
    <property type="entry name" value="Winged helix' DNA-binding domain"/>
    <property type="match status" value="1"/>
</dbReference>
<evidence type="ECO:0000259" key="3">
    <source>
        <dbReference type="PROSITE" id="PS51000"/>
    </source>
</evidence>
<dbReference type="PROSITE" id="PS52050">
    <property type="entry name" value="WYL"/>
    <property type="match status" value="1"/>
</dbReference>
<evidence type="ECO:0000313" key="5">
    <source>
        <dbReference type="Proteomes" id="UP001203579"/>
    </source>
</evidence>
<dbReference type="EMBL" id="JAMKFF010000002">
    <property type="protein sequence ID" value="MCL8493109.1"/>
    <property type="molecule type" value="Genomic_DNA"/>
</dbReference>
<dbReference type="PANTHER" id="PTHR34580">
    <property type="match status" value="1"/>
</dbReference>
<keyword evidence="1" id="KW-0805">Transcription regulation</keyword>
<organism evidence="4 5">
    <name type="scientific">Corynebacterium intestinale</name>
    <dbReference type="NCBI Taxonomy" id="2943492"/>
    <lineage>
        <taxon>Bacteria</taxon>
        <taxon>Bacillati</taxon>
        <taxon>Actinomycetota</taxon>
        <taxon>Actinomycetes</taxon>
        <taxon>Mycobacteriales</taxon>
        <taxon>Corynebacteriaceae</taxon>
        <taxon>Corynebacterium</taxon>
    </lineage>
</organism>
<dbReference type="InterPro" id="IPR036388">
    <property type="entry name" value="WH-like_DNA-bd_sf"/>
</dbReference>
<comment type="caution">
    <text evidence="4">The sequence shown here is derived from an EMBL/GenBank/DDBJ whole genome shotgun (WGS) entry which is preliminary data.</text>
</comment>
<dbReference type="PANTHER" id="PTHR34580:SF1">
    <property type="entry name" value="PROTEIN PAFC"/>
    <property type="match status" value="1"/>
</dbReference>
<reference evidence="4 5" key="1">
    <citation type="submission" date="2022-05" db="EMBL/GenBank/DDBJ databases">
        <title>Corynebacterium sp. B5-R-101 sp. nov., isolated from human feces.</title>
        <authorList>
            <person name="Shamsuzzaman M."/>
            <person name="Dahal R.H."/>
        </authorList>
    </citation>
    <scope>NUCLEOTIDE SEQUENCE [LARGE SCALE GENOMIC DNA]</scope>
    <source>
        <strain evidence="4 5">B5-R-101</strain>
    </source>
</reference>
<dbReference type="PIRSF" id="PIRSF016838">
    <property type="entry name" value="PafC"/>
    <property type="match status" value="1"/>
</dbReference>
<dbReference type="PROSITE" id="PS51000">
    <property type="entry name" value="HTH_DEOR_2"/>
    <property type="match status" value="1"/>
</dbReference>
<evidence type="ECO:0000313" key="4">
    <source>
        <dbReference type="EMBL" id="MCL8493109.1"/>
    </source>
</evidence>
<dbReference type="InterPro" id="IPR026881">
    <property type="entry name" value="WYL_dom"/>
</dbReference>
<dbReference type="Pfam" id="PF08279">
    <property type="entry name" value="HTH_11"/>
    <property type="match status" value="1"/>
</dbReference>
<dbReference type="Pfam" id="PF13280">
    <property type="entry name" value="WYL"/>
    <property type="match status" value="1"/>
</dbReference>
<dbReference type="InterPro" id="IPR036390">
    <property type="entry name" value="WH_DNA-bd_sf"/>
</dbReference>
<keyword evidence="5" id="KW-1185">Reference proteome</keyword>